<sequence>MPFTFENLPKEYEQLQVPVFILKATSTANSTGLIKASSDSFPDQYYEVTKSYFKLYLHLSPGINKIRLTHLEGCFQPNGFAGFNASNIYDNADISINFSPISDKQVQVPKIHMCVMVARDSPMLFDCPQDKLYEGNMMNTAIKKLRVGGRLMQAFTQDEMAKNSVGNRCFRFVEDENISTISYQEELAGKKRSEIKIHILKSKRSVAEIRDADVAQQNPKAKEAGKLFDYALEALKEYGGEFSDSATSSTPAIASVLIMDAHWDRGANLIRGHAALGGGTDRIKLAIFGSQGLHSWPMNWESIHKCFTDCTPLNINEVANDCNECGQYWECLCVSLGAFMHEIGHALGCPHQERGVMLRDYTAMNRKFLTYEMSCIRTRKGPWGPVLTKDEPGWHRLDVLRFLYHPAFALPTDFQDQSFRPQFTLVNKGMKLPEGISGEPTFQALDGNTLDIYSDSGVYLVECHVGEWSRIHFEYLPKSYNAPGPQKYIRIQYSMIQNQLAPQFRNKPVKLEVLSLGFGQRSIDDLKNYLSEHSQMMKLSNNVLARKSDAYGNGNSSYQECIFPAGKKIAFFRVTHGLALDGIETHFTDGSRVAFGNTKPHYTDFKLDSDEVLIAVLFSSGGWVDSVQFATNKKVSSNFGGNGGSLHKIQIPQGSNLLGFYGNVGDWVDQIGIFYS</sequence>
<dbReference type="EMBL" id="SELW01000657">
    <property type="protein sequence ID" value="TID14981.1"/>
    <property type="molecule type" value="Genomic_DNA"/>
</dbReference>
<organism evidence="2 3">
    <name type="scientific">Pichia inconspicua</name>
    <dbReference type="NCBI Taxonomy" id="52247"/>
    <lineage>
        <taxon>Eukaryota</taxon>
        <taxon>Fungi</taxon>
        <taxon>Dikarya</taxon>
        <taxon>Ascomycota</taxon>
        <taxon>Saccharomycotina</taxon>
        <taxon>Pichiomycetes</taxon>
        <taxon>Pichiales</taxon>
        <taxon>Pichiaceae</taxon>
        <taxon>Pichia</taxon>
    </lineage>
</organism>
<feature type="domain" description="Jacalin-type lectin" evidence="1">
    <location>
        <begin position="545"/>
        <end position="676"/>
    </location>
</feature>
<proteinExistence type="predicted"/>
<gene>
    <name evidence="2" type="ORF">CANINC_004652</name>
</gene>
<dbReference type="Gene3D" id="2.100.10.30">
    <property type="entry name" value="Jacalin-like lectin domain"/>
    <property type="match status" value="1"/>
</dbReference>
<dbReference type="SUPFAM" id="SSF51101">
    <property type="entry name" value="Mannose-binding lectins"/>
    <property type="match status" value="1"/>
</dbReference>
<dbReference type="Pfam" id="PF01419">
    <property type="entry name" value="Jacalin"/>
    <property type="match status" value="1"/>
</dbReference>
<dbReference type="InterPro" id="IPR036404">
    <property type="entry name" value="Jacalin-like_lectin_dom_sf"/>
</dbReference>
<dbReference type="SUPFAM" id="SSF55486">
    <property type="entry name" value="Metalloproteases ('zincins'), catalytic domain"/>
    <property type="match status" value="1"/>
</dbReference>
<reference evidence="2 3" key="1">
    <citation type="journal article" date="2019" name="Front. Genet.">
        <title>Whole-Genome Sequencing of the Opportunistic Yeast Pathogen Candida inconspicua Uncovers Its Hybrid Origin.</title>
        <authorList>
            <person name="Mixao V."/>
            <person name="Hansen A.P."/>
            <person name="Saus E."/>
            <person name="Boekhout T."/>
            <person name="Lass-Florl C."/>
            <person name="Gabaldon T."/>
        </authorList>
    </citation>
    <scope>NUCLEOTIDE SEQUENCE [LARGE SCALE GENOMIC DNA]</scope>
    <source>
        <strain evidence="2 3">CBS 180</strain>
    </source>
</reference>
<accession>A0A4T0WVW5</accession>
<dbReference type="InterPro" id="IPR001229">
    <property type="entry name" value="Jacalin-like_lectin_dom"/>
</dbReference>
<dbReference type="Pfam" id="PF12044">
    <property type="entry name" value="Metallopep"/>
    <property type="match status" value="1"/>
</dbReference>
<evidence type="ECO:0000313" key="2">
    <source>
        <dbReference type="EMBL" id="TID14981.1"/>
    </source>
</evidence>
<dbReference type="PANTHER" id="PTHR21054">
    <property type="entry name" value="ZINC METALLOPROTEINASE-RELATED"/>
    <property type="match status" value="1"/>
</dbReference>
<dbReference type="InterPro" id="IPR053002">
    <property type="entry name" value="Metalloproteinase_M10B"/>
</dbReference>
<keyword evidence="3" id="KW-1185">Reference proteome</keyword>
<dbReference type="InterPro" id="IPR021917">
    <property type="entry name" value="Unchr_Zn-peptidase-like"/>
</dbReference>
<name>A0A4T0WVW5_9ASCO</name>
<dbReference type="AlphaFoldDB" id="A0A4T0WVW5"/>
<dbReference type="PANTHER" id="PTHR21054:SF2">
    <property type="entry name" value="MIP04191P"/>
    <property type="match status" value="1"/>
</dbReference>
<protein>
    <recommendedName>
        <fullName evidence="1">Jacalin-type lectin domain-containing protein</fullName>
    </recommendedName>
</protein>
<dbReference type="GO" id="GO:0005737">
    <property type="term" value="C:cytoplasm"/>
    <property type="evidence" value="ECO:0007669"/>
    <property type="project" value="TreeGrafter"/>
</dbReference>
<dbReference type="PROSITE" id="PS51752">
    <property type="entry name" value="JACALIN_LECTIN"/>
    <property type="match status" value="1"/>
</dbReference>
<evidence type="ECO:0000313" key="3">
    <source>
        <dbReference type="Proteomes" id="UP000307173"/>
    </source>
</evidence>
<dbReference type="OrthoDB" id="74460at2759"/>
<comment type="caution">
    <text evidence="2">The sequence shown here is derived from an EMBL/GenBank/DDBJ whole genome shotgun (WGS) entry which is preliminary data.</text>
</comment>
<dbReference type="Proteomes" id="UP000307173">
    <property type="component" value="Unassembled WGS sequence"/>
</dbReference>
<evidence type="ECO:0000259" key="1">
    <source>
        <dbReference type="PROSITE" id="PS51752"/>
    </source>
</evidence>